<dbReference type="EMBL" id="ANAH02000011">
    <property type="protein sequence ID" value="EPX61036.1"/>
    <property type="molecule type" value="Genomic_DNA"/>
</dbReference>
<feature type="region of interest" description="Disordered" evidence="1">
    <location>
        <begin position="1"/>
        <end position="39"/>
    </location>
</feature>
<dbReference type="Proteomes" id="UP000011682">
    <property type="component" value="Unassembled WGS sequence"/>
</dbReference>
<evidence type="ECO:0000256" key="1">
    <source>
        <dbReference type="SAM" id="MobiDB-lite"/>
    </source>
</evidence>
<keyword evidence="3" id="KW-1185">Reference proteome</keyword>
<name>S9PD96_CYSF2</name>
<evidence type="ECO:0000313" key="2">
    <source>
        <dbReference type="EMBL" id="EPX61036.1"/>
    </source>
</evidence>
<proteinExistence type="predicted"/>
<accession>S9PD96</accession>
<comment type="caution">
    <text evidence="2">The sequence shown here is derived from an EMBL/GenBank/DDBJ whole genome shotgun (WGS) entry which is preliminary data.</text>
</comment>
<protein>
    <submittedName>
        <fullName evidence="2">Uncharacterized protein</fullName>
    </submittedName>
</protein>
<evidence type="ECO:0000313" key="3">
    <source>
        <dbReference type="Proteomes" id="UP000011682"/>
    </source>
</evidence>
<gene>
    <name evidence="2" type="ORF">D187_001688</name>
</gene>
<sequence>MQGRRGHGDPAYQSSRGVFGNRLGRGRRGRVFPPGSDVLPGGAFVTHGV</sequence>
<organism evidence="2 3">
    <name type="scientific">Cystobacter fuscus (strain ATCC 25194 / DSM 2262 / NBRC 100088 / M29)</name>
    <dbReference type="NCBI Taxonomy" id="1242864"/>
    <lineage>
        <taxon>Bacteria</taxon>
        <taxon>Pseudomonadati</taxon>
        <taxon>Myxococcota</taxon>
        <taxon>Myxococcia</taxon>
        <taxon>Myxococcales</taxon>
        <taxon>Cystobacterineae</taxon>
        <taxon>Archangiaceae</taxon>
        <taxon>Cystobacter</taxon>
    </lineage>
</organism>
<dbReference type="AlphaFoldDB" id="S9PD96"/>
<reference evidence="2" key="1">
    <citation type="submission" date="2013-05" db="EMBL/GenBank/DDBJ databases">
        <title>Genome assembly of Cystobacter fuscus DSM 2262.</title>
        <authorList>
            <person name="Sharma G."/>
            <person name="Khatri I."/>
            <person name="Kaur C."/>
            <person name="Mayilraj S."/>
            <person name="Subramanian S."/>
        </authorList>
    </citation>
    <scope>NUCLEOTIDE SEQUENCE [LARGE SCALE GENOMIC DNA]</scope>
    <source>
        <strain evidence="2">DSM 2262</strain>
    </source>
</reference>